<dbReference type="Proteomes" id="UP000000559">
    <property type="component" value="Chromosome 3"/>
</dbReference>
<keyword evidence="3" id="KW-1185">Reference proteome</keyword>
<name>A0A1D8PJU2_CANAL</name>
<dbReference type="Pfam" id="PF03525">
    <property type="entry name" value="Meiotic_rec114"/>
    <property type="match status" value="1"/>
</dbReference>
<dbReference type="SMR" id="A0A1D8PJU2"/>
<proteinExistence type="predicted"/>
<reference evidence="2 3" key="3">
    <citation type="journal article" date="2013" name="Genome Biol.">
        <title>Assembly of a phased diploid Candida albicans genome facilitates allele-specific measurements and provides a simple model for repeat and indel structure.</title>
        <authorList>
            <person name="Muzzey D."/>
            <person name="Schwartz K."/>
            <person name="Weissman J.S."/>
            <person name="Sherlock G."/>
        </authorList>
    </citation>
    <scope>NUCLEOTIDE SEQUENCE [LARGE SCALE GENOMIC DNA]</scope>
    <source>
        <strain evidence="3">SC5314 / ATCC MYA-2876</strain>
    </source>
</reference>
<protein>
    <submittedName>
        <fullName evidence="2">Uncharacterized protein</fullName>
    </submittedName>
</protein>
<reference evidence="2 3" key="2">
    <citation type="journal article" date="2007" name="Genome Biol.">
        <title>Assembly of the Candida albicans genome into sixteen supercontigs aligned on the eight chromosomes.</title>
        <authorList>
            <person name="van het Hoog M."/>
            <person name="Rast T.J."/>
            <person name="Martchenko M."/>
            <person name="Grindle S."/>
            <person name="Dignard D."/>
            <person name="Hogues H."/>
            <person name="Cuomo C."/>
            <person name="Berriman M."/>
            <person name="Scherer S."/>
            <person name="Magee B.B."/>
            <person name="Whiteway M."/>
            <person name="Chibana H."/>
            <person name="Nantel A."/>
            <person name="Magee P.T."/>
        </authorList>
    </citation>
    <scope>GENOME REANNOTATION</scope>
    <source>
        <strain evidence="3">SC5314 / ATCC MYA-2876</strain>
    </source>
</reference>
<accession>A0A1D8PJU2</accession>
<dbReference type="CGD" id="CAL0000182342">
    <property type="gene designation" value="orf19.10322"/>
</dbReference>
<gene>
    <name evidence="2" type="ordered locus">CAALFM_C304040WA</name>
    <name evidence="1" type="ordered locus">orf19.10322</name>
</gene>
<dbReference type="AlphaFoldDB" id="A0A1D8PJU2"/>
<sequence>MPSQAYNYNINKYSVYKSDTNSWYHYPQRTNLSVTFVYNGDQADQIDVIVHWKGSNLDNFNLFNTNKCKTTVLCRKPCIGVKQVNNNGIVFKRFQISLINEVTSNFDTCCTMLRGFNFQIKIKDNMNETKAQSQQNNGNIQSNDSQIVQPIQSISDTQMYPLIQPASQIPIQLPSQNMASCFSSFSTQPSQPPSQIIEPQIYQLFSQPGHVMHQGKIPETTNKVVSTNLTIDATTQTLPRKLQSVFLDDINELKKISNSSLRSVIKTSLQRKDFLDLIDRLDKIITDI</sequence>
<dbReference type="RefSeq" id="XP_019330855.1">
    <property type="nucleotide sequence ID" value="XM_019475310.1"/>
</dbReference>
<dbReference type="GO" id="GO:0007131">
    <property type="term" value="P:reciprocal meiotic recombination"/>
    <property type="evidence" value="ECO:0007669"/>
    <property type="project" value="InterPro"/>
</dbReference>
<reference evidence="2 3" key="1">
    <citation type="journal article" date="2004" name="Proc. Natl. Acad. Sci. U.S.A.">
        <title>The diploid genome sequence of Candida albicans.</title>
        <authorList>
            <person name="Jones T."/>
            <person name="Federspiel N.A."/>
            <person name="Chibana H."/>
            <person name="Dungan J."/>
            <person name="Kalman S."/>
            <person name="Magee B.B."/>
            <person name="Newport G."/>
            <person name="Thorstenson Y.R."/>
            <person name="Agabian N."/>
            <person name="Magee P.T."/>
            <person name="Davis R.W."/>
            <person name="Scherer S."/>
        </authorList>
    </citation>
    <scope>NUCLEOTIDE SEQUENCE [LARGE SCALE GENOMIC DNA]</scope>
    <source>
        <strain evidence="3">SC5314 / ATCC MYA-2876</strain>
    </source>
</reference>
<evidence type="ECO:0000313" key="2">
    <source>
        <dbReference type="EMBL" id="AOW28426.1"/>
    </source>
</evidence>
<organism evidence="2 3">
    <name type="scientific">Candida albicans (strain SC5314 / ATCC MYA-2876)</name>
    <name type="common">Yeast</name>
    <dbReference type="NCBI Taxonomy" id="237561"/>
    <lineage>
        <taxon>Eukaryota</taxon>
        <taxon>Fungi</taxon>
        <taxon>Dikarya</taxon>
        <taxon>Ascomycota</taxon>
        <taxon>Saccharomycotina</taxon>
        <taxon>Pichiomycetes</taxon>
        <taxon>Debaryomycetaceae</taxon>
        <taxon>Candida/Lodderomyces clade</taxon>
        <taxon>Candida</taxon>
    </lineage>
</organism>
<dbReference type="KEGG" id="cal:CAALFM_C304040WA"/>
<evidence type="ECO:0000313" key="1">
    <source>
        <dbReference type="CGD" id="CAL0000182342"/>
    </source>
</evidence>
<dbReference type="InterPro" id="IPR004354">
    <property type="entry name" value="Meiotic_Rec114"/>
</dbReference>
<dbReference type="InParanoid" id="A0A1D8PJU2"/>
<dbReference type="VEuPathDB" id="FungiDB:C3_04040W_A"/>
<dbReference type="EMBL" id="CP017625">
    <property type="protein sequence ID" value="AOW28426.1"/>
    <property type="molecule type" value="Genomic_DNA"/>
</dbReference>
<dbReference type="GeneID" id="3647391"/>
<evidence type="ECO:0000313" key="3">
    <source>
        <dbReference type="Proteomes" id="UP000000559"/>
    </source>
</evidence>
<dbReference type="OrthoDB" id="4022833at2759"/>